<sequence length="122" mass="13396">MSPNPTIPVDRILTVQGEWQPEGDRQVWTFVMTQDDRKFFGPFCQPAKLNQDGTWVGPELNVGSVGKDDIGQKFPVIAILVDEAASDKIRQACQSAPTEKGVVNFDVQGLSLKKAVIKVVRG</sequence>
<gene>
    <name evidence="1" type="ORF">Ani05nite_66870</name>
</gene>
<name>A0A919JP19_9ACTN</name>
<accession>A0A919JP19</accession>
<dbReference type="AlphaFoldDB" id="A0A919JP19"/>
<dbReference type="RefSeq" id="WP_344934964.1">
    <property type="nucleotide sequence ID" value="NZ_BAAAYJ010000074.1"/>
</dbReference>
<keyword evidence="2" id="KW-1185">Reference proteome</keyword>
<dbReference type="Proteomes" id="UP000647172">
    <property type="component" value="Unassembled WGS sequence"/>
</dbReference>
<protein>
    <submittedName>
        <fullName evidence="1">Uncharacterized protein</fullName>
    </submittedName>
</protein>
<organism evidence="1 2">
    <name type="scientific">Actinoplanes nipponensis</name>
    <dbReference type="NCBI Taxonomy" id="135950"/>
    <lineage>
        <taxon>Bacteria</taxon>
        <taxon>Bacillati</taxon>
        <taxon>Actinomycetota</taxon>
        <taxon>Actinomycetes</taxon>
        <taxon>Micromonosporales</taxon>
        <taxon>Micromonosporaceae</taxon>
        <taxon>Actinoplanes</taxon>
    </lineage>
</organism>
<reference evidence="1" key="1">
    <citation type="submission" date="2021-01" db="EMBL/GenBank/DDBJ databases">
        <title>Whole genome shotgun sequence of Actinoplanes nipponensis NBRC 14063.</title>
        <authorList>
            <person name="Komaki H."/>
            <person name="Tamura T."/>
        </authorList>
    </citation>
    <scope>NUCLEOTIDE SEQUENCE</scope>
    <source>
        <strain evidence="1">NBRC 14063</strain>
    </source>
</reference>
<proteinExistence type="predicted"/>
<evidence type="ECO:0000313" key="1">
    <source>
        <dbReference type="EMBL" id="GIE53153.1"/>
    </source>
</evidence>
<dbReference type="EMBL" id="BOMQ01000079">
    <property type="protein sequence ID" value="GIE53153.1"/>
    <property type="molecule type" value="Genomic_DNA"/>
</dbReference>
<evidence type="ECO:0000313" key="2">
    <source>
        <dbReference type="Proteomes" id="UP000647172"/>
    </source>
</evidence>
<comment type="caution">
    <text evidence="1">The sequence shown here is derived from an EMBL/GenBank/DDBJ whole genome shotgun (WGS) entry which is preliminary data.</text>
</comment>